<dbReference type="Pfam" id="PF19760">
    <property type="entry name" value="DUF6247"/>
    <property type="match status" value="1"/>
</dbReference>
<dbReference type="RefSeq" id="WP_286055859.1">
    <property type="nucleotide sequence ID" value="NZ_JASVWF010000007.1"/>
</dbReference>
<proteinExistence type="predicted"/>
<keyword evidence="2" id="KW-1185">Reference proteome</keyword>
<dbReference type="Proteomes" id="UP001231924">
    <property type="component" value="Unassembled WGS sequence"/>
</dbReference>
<sequence length="158" mass="17472">MRRGRGARVWAWESGWSSSTRCELTTSPRRACARLVAEAAVAVGCSRYVDALTTSTSPRPERRGSLARGASPASIRAWLLPEDKAVFDAAYEDALDQVRRDYDLAALHETLKNWRRQAIAQSDPEAFRLMVRRAAAFFSGEPVPSDEPFAVTRAKAGM</sequence>
<organism evidence="1 2">
    <name type="scientific">Actinomycetospora termitidis</name>
    <dbReference type="NCBI Taxonomy" id="3053470"/>
    <lineage>
        <taxon>Bacteria</taxon>
        <taxon>Bacillati</taxon>
        <taxon>Actinomycetota</taxon>
        <taxon>Actinomycetes</taxon>
        <taxon>Pseudonocardiales</taxon>
        <taxon>Pseudonocardiaceae</taxon>
        <taxon>Actinomycetospora</taxon>
    </lineage>
</organism>
<evidence type="ECO:0000313" key="1">
    <source>
        <dbReference type="EMBL" id="MDL5159276.1"/>
    </source>
</evidence>
<reference evidence="1 2" key="1">
    <citation type="submission" date="2023-06" db="EMBL/GenBank/DDBJ databases">
        <title>Actinomycetospora Odt1-22.</title>
        <authorList>
            <person name="Supong K."/>
        </authorList>
    </citation>
    <scope>NUCLEOTIDE SEQUENCE [LARGE SCALE GENOMIC DNA]</scope>
    <source>
        <strain evidence="1 2">Odt1-22</strain>
    </source>
</reference>
<gene>
    <name evidence="1" type="ORF">QRT03_25140</name>
</gene>
<accession>A0ABT7MF34</accession>
<evidence type="ECO:0000313" key="2">
    <source>
        <dbReference type="Proteomes" id="UP001231924"/>
    </source>
</evidence>
<comment type="caution">
    <text evidence="1">The sequence shown here is derived from an EMBL/GenBank/DDBJ whole genome shotgun (WGS) entry which is preliminary data.</text>
</comment>
<dbReference type="EMBL" id="JASVWF010000007">
    <property type="protein sequence ID" value="MDL5159276.1"/>
    <property type="molecule type" value="Genomic_DNA"/>
</dbReference>
<name>A0ABT7MF34_9PSEU</name>
<dbReference type="InterPro" id="IPR046214">
    <property type="entry name" value="DUF6247"/>
</dbReference>
<protein>
    <submittedName>
        <fullName evidence="1">DUF6247 family protein</fullName>
    </submittedName>
</protein>